<reference evidence="2" key="1">
    <citation type="submission" date="2022-11" db="UniProtKB">
        <authorList>
            <consortium name="WormBaseParasite"/>
        </authorList>
    </citation>
    <scope>IDENTIFICATION</scope>
</reference>
<evidence type="ECO:0000313" key="1">
    <source>
        <dbReference type="Proteomes" id="UP000887579"/>
    </source>
</evidence>
<sequence>MCPDQLPQAVTSCRSVCEEVKRDCIKILQEFDIQWPAPLNCSKFPEGPDLCMRPQEDTRLPDPLEVDPHSHLPDSRHLEIYKMKTYPSCPVDLIDLDPTDKNGTCAFRCNKDTMFTKESKIYAQYWIFLLSVINISIISFTVLSFLIDHQRFQFPERSILYIALCYLCYSLPYLARSFLSHEQTSCERIRLTERHFFVHGGLDNTICVVSFLFSYYFTIAGSIWWLMLTFTW</sequence>
<proteinExistence type="predicted"/>
<dbReference type="WBParaSite" id="ES5_v2.g12507.t1">
    <property type="protein sequence ID" value="ES5_v2.g12507.t1"/>
    <property type="gene ID" value="ES5_v2.g12507"/>
</dbReference>
<accession>A0AC34F6C6</accession>
<name>A0AC34F6C6_9BILA</name>
<organism evidence="1 2">
    <name type="scientific">Panagrolaimus sp. ES5</name>
    <dbReference type="NCBI Taxonomy" id="591445"/>
    <lineage>
        <taxon>Eukaryota</taxon>
        <taxon>Metazoa</taxon>
        <taxon>Ecdysozoa</taxon>
        <taxon>Nematoda</taxon>
        <taxon>Chromadorea</taxon>
        <taxon>Rhabditida</taxon>
        <taxon>Tylenchina</taxon>
        <taxon>Panagrolaimomorpha</taxon>
        <taxon>Panagrolaimoidea</taxon>
        <taxon>Panagrolaimidae</taxon>
        <taxon>Panagrolaimus</taxon>
    </lineage>
</organism>
<dbReference type="Proteomes" id="UP000887579">
    <property type="component" value="Unplaced"/>
</dbReference>
<evidence type="ECO:0000313" key="2">
    <source>
        <dbReference type="WBParaSite" id="ES5_v2.g12507.t1"/>
    </source>
</evidence>
<protein>
    <submittedName>
        <fullName evidence="2">Frizzled-4</fullName>
    </submittedName>
</protein>